<name>A0ABV5J2S2_9BACT</name>
<evidence type="ECO:0000313" key="2">
    <source>
        <dbReference type="Proteomes" id="UP001589654"/>
    </source>
</evidence>
<dbReference type="Pfam" id="PF09926">
    <property type="entry name" value="DUF2158"/>
    <property type="match status" value="1"/>
</dbReference>
<evidence type="ECO:0000313" key="1">
    <source>
        <dbReference type="EMBL" id="MFB9211092.1"/>
    </source>
</evidence>
<keyword evidence="2" id="KW-1185">Reference proteome</keyword>
<dbReference type="InterPro" id="IPR019226">
    <property type="entry name" value="DUF2158"/>
</dbReference>
<accession>A0ABV5J2S2</accession>
<dbReference type="Proteomes" id="UP001589654">
    <property type="component" value="Unassembled WGS sequence"/>
</dbReference>
<dbReference type="RefSeq" id="WP_290246564.1">
    <property type="nucleotide sequence ID" value="NZ_JAUFQT010000001.1"/>
</dbReference>
<comment type="caution">
    <text evidence="1">The sequence shown here is derived from an EMBL/GenBank/DDBJ whole genome shotgun (WGS) entry which is preliminary data.</text>
</comment>
<reference evidence="1 2" key="1">
    <citation type="submission" date="2024-09" db="EMBL/GenBank/DDBJ databases">
        <authorList>
            <person name="Sun Q."/>
            <person name="Mori K."/>
        </authorList>
    </citation>
    <scope>NUCLEOTIDE SEQUENCE [LARGE SCALE GENOMIC DNA]</scope>
    <source>
        <strain evidence="1 2">CECT 7682</strain>
    </source>
</reference>
<organism evidence="1 2">
    <name type="scientific">Echinicola jeungdonensis</name>
    <dbReference type="NCBI Taxonomy" id="709343"/>
    <lineage>
        <taxon>Bacteria</taxon>
        <taxon>Pseudomonadati</taxon>
        <taxon>Bacteroidota</taxon>
        <taxon>Cytophagia</taxon>
        <taxon>Cytophagales</taxon>
        <taxon>Cyclobacteriaceae</taxon>
        <taxon>Echinicola</taxon>
    </lineage>
</organism>
<dbReference type="EMBL" id="JBHMEW010000041">
    <property type="protein sequence ID" value="MFB9211092.1"/>
    <property type="molecule type" value="Genomic_DNA"/>
</dbReference>
<sequence>MEKFKKGDIVKLKSGGPKMTVEEFQWNPYKNNYDKEKLQCTWFKEDIKYSEIFESAALEKA</sequence>
<gene>
    <name evidence="1" type="ORF">ACFFUR_04680</name>
</gene>
<protein>
    <submittedName>
        <fullName evidence="1">YodC family protein</fullName>
    </submittedName>
</protein>
<proteinExistence type="predicted"/>